<reference evidence="3 4" key="1">
    <citation type="journal article" date="2017" name="Int. J. Parasitol.">
        <title>The genome of the protozoan parasite Cystoisospora suis and a reverse vaccinology approach to identify vaccine candidates.</title>
        <authorList>
            <person name="Palmieri N."/>
            <person name="Shrestha A."/>
            <person name="Ruttkowski B."/>
            <person name="Beck T."/>
            <person name="Vogl C."/>
            <person name="Tomley F."/>
            <person name="Blake D.P."/>
            <person name="Joachim A."/>
        </authorList>
    </citation>
    <scope>NUCLEOTIDE SEQUENCE [LARGE SCALE GENOMIC DNA]</scope>
    <source>
        <strain evidence="3 4">Wien I</strain>
    </source>
</reference>
<organism evidence="3 4">
    <name type="scientific">Cystoisospora suis</name>
    <dbReference type="NCBI Taxonomy" id="483139"/>
    <lineage>
        <taxon>Eukaryota</taxon>
        <taxon>Sar</taxon>
        <taxon>Alveolata</taxon>
        <taxon>Apicomplexa</taxon>
        <taxon>Conoidasida</taxon>
        <taxon>Coccidia</taxon>
        <taxon>Eucoccidiorida</taxon>
        <taxon>Eimeriorina</taxon>
        <taxon>Sarcocystidae</taxon>
        <taxon>Cystoisospora</taxon>
    </lineage>
</organism>
<protein>
    <submittedName>
        <fullName evidence="3">Transmembrane protein</fullName>
    </submittedName>
</protein>
<dbReference type="VEuPathDB" id="ToxoDB:CSUI_003847"/>
<evidence type="ECO:0000313" key="4">
    <source>
        <dbReference type="Proteomes" id="UP000221165"/>
    </source>
</evidence>
<feature type="compositionally biased region" description="Polar residues" evidence="1">
    <location>
        <begin position="608"/>
        <end position="635"/>
    </location>
</feature>
<dbReference type="EMBL" id="MIGC01001735">
    <property type="protein sequence ID" value="PHJ22307.1"/>
    <property type="molecule type" value="Genomic_DNA"/>
</dbReference>
<feature type="transmembrane region" description="Helical" evidence="2">
    <location>
        <begin position="728"/>
        <end position="748"/>
    </location>
</feature>
<feature type="transmembrane region" description="Helical" evidence="2">
    <location>
        <begin position="684"/>
        <end position="707"/>
    </location>
</feature>
<sequence length="813" mass="88709">MAEVINELHVAHRSGLRAWRWPISARQCWDSPKLSPSASRPLPQIWCIRMVCFLAFCTFPLLAALGSSSSGQWPESSPKSAILTPCSQQGSTKCIFSSARVERSLSASSAILPWKLVNPSVTSRSSNRHYIPDANSENSAFHRPNAASALRRDHEPVFYSEHGTVFRVNGSEGKSDLSGLSDSVAGTGASLLEQVPAQKSRVLPTARGSPQSSETEGDDGVSRISLQRSGPLSISSLGPTQGRTKTGYEEVTLQSTIASPRKQDSADSWLSTTSAVALMLLTAYLYFVVRVMVLCRCYCSSPHLRSQASNFCAAVAPARGDTETPLAGMCEPEWILRGWTGTTITALSGFGEPWGNVLQTAARLRQEKAMPAYQKSEDPCSRPACCSACGDNEKAPYEKTVFAEGAHLPLCHCGAALCWETVAVLTGNNVPDLLDTTPAPPSSPFTGSEQQRFWSPVQCFEPWGAEDRGQEPTDQQIIRLAATYMQDRTFVWWGAYFASSCIFILSVLMTLMQADRKLVPTKQSLLDVTLHLPSSWRVVAAVQWCSSVCLLYGLVSDYRHTANGCFQDKQRVRLNVAVGVLSILFLTLIFTGPSEVCSTRGFRAAHTSETQSVSSPDNSVPLQVTSGETTPNERSGQAPAAHREFSDGETVLDPYIHAARRFTTVAEFGGGNQSSDKGSSCGGLAWWFGAAVTCYVCIRLIGVGLILSVVTNEYSFIEKKDSQAAISFSWLVAGLAFSFLDIFPFPVLRPLLREGSPAKPLLFTGVDVLLLAQCLCNFFFFKHVHRELLYATRPSIKDAIRAMQDTFRLKNFD</sequence>
<dbReference type="GeneID" id="94427253"/>
<evidence type="ECO:0000313" key="3">
    <source>
        <dbReference type="EMBL" id="PHJ22307.1"/>
    </source>
</evidence>
<keyword evidence="2" id="KW-1133">Transmembrane helix</keyword>
<feature type="region of interest" description="Disordered" evidence="1">
    <location>
        <begin position="196"/>
        <end position="225"/>
    </location>
</feature>
<feature type="transmembrane region" description="Helical" evidence="2">
    <location>
        <begin position="534"/>
        <end position="554"/>
    </location>
</feature>
<feature type="transmembrane region" description="Helical" evidence="2">
    <location>
        <begin position="760"/>
        <end position="781"/>
    </location>
</feature>
<proteinExistence type="predicted"/>
<feature type="region of interest" description="Disordered" evidence="1">
    <location>
        <begin position="121"/>
        <end position="142"/>
    </location>
</feature>
<dbReference type="RefSeq" id="XP_067923984.1">
    <property type="nucleotide sequence ID" value="XM_068064042.1"/>
</dbReference>
<dbReference type="Proteomes" id="UP000221165">
    <property type="component" value="Unassembled WGS sequence"/>
</dbReference>
<dbReference type="OrthoDB" id="330251at2759"/>
<keyword evidence="2 3" id="KW-0812">Transmembrane</keyword>
<name>A0A2C6KZC3_9APIC</name>
<feature type="transmembrane region" description="Helical" evidence="2">
    <location>
        <begin position="574"/>
        <end position="592"/>
    </location>
</feature>
<feature type="transmembrane region" description="Helical" evidence="2">
    <location>
        <begin position="269"/>
        <end position="289"/>
    </location>
</feature>
<accession>A0A2C6KZC3</accession>
<comment type="caution">
    <text evidence="3">The sequence shown here is derived from an EMBL/GenBank/DDBJ whole genome shotgun (WGS) entry which is preliminary data.</text>
</comment>
<evidence type="ECO:0000256" key="2">
    <source>
        <dbReference type="SAM" id="Phobius"/>
    </source>
</evidence>
<keyword evidence="2" id="KW-0472">Membrane</keyword>
<evidence type="ECO:0000256" key="1">
    <source>
        <dbReference type="SAM" id="MobiDB-lite"/>
    </source>
</evidence>
<dbReference type="AlphaFoldDB" id="A0A2C6KZC3"/>
<gene>
    <name evidence="3" type="ORF">CSUI_003847</name>
</gene>
<feature type="transmembrane region" description="Helical" evidence="2">
    <location>
        <begin position="490"/>
        <end position="514"/>
    </location>
</feature>
<feature type="region of interest" description="Disordered" evidence="1">
    <location>
        <begin position="608"/>
        <end position="643"/>
    </location>
</feature>
<keyword evidence="4" id="KW-1185">Reference proteome</keyword>